<dbReference type="Gene3D" id="3.40.30.10">
    <property type="entry name" value="Glutaredoxin"/>
    <property type="match status" value="1"/>
</dbReference>
<gene>
    <name evidence="2" type="ORF">MUY27_06300</name>
</gene>
<proteinExistence type="predicted"/>
<dbReference type="InterPro" id="IPR001853">
    <property type="entry name" value="DSBA-like_thioredoxin_dom"/>
</dbReference>
<dbReference type="PANTHER" id="PTHR13887:SF41">
    <property type="entry name" value="THIOREDOXIN SUPERFAMILY PROTEIN"/>
    <property type="match status" value="1"/>
</dbReference>
<organism evidence="2 3">
    <name type="scientific">Mucilaginibacter straminoryzae</name>
    <dbReference type="NCBI Taxonomy" id="2932774"/>
    <lineage>
        <taxon>Bacteria</taxon>
        <taxon>Pseudomonadati</taxon>
        <taxon>Bacteroidota</taxon>
        <taxon>Sphingobacteriia</taxon>
        <taxon>Sphingobacteriales</taxon>
        <taxon>Sphingobacteriaceae</taxon>
        <taxon>Mucilaginibacter</taxon>
    </lineage>
</organism>
<evidence type="ECO:0000313" key="2">
    <source>
        <dbReference type="EMBL" id="MCJ8209312.1"/>
    </source>
</evidence>
<keyword evidence="3" id="KW-1185">Reference proteome</keyword>
<evidence type="ECO:0000313" key="3">
    <source>
        <dbReference type="Proteomes" id="UP001139450"/>
    </source>
</evidence>
<dbReference type="SUPFAM" id="SSF52833">
    <property type="entry name" value="Thioredoxin-like"/>
    <property type="match status" value="1"/>
</dbReference>
<dbReference type="GO" id="GO:0016491">
    <property type="term" value="F:oxidoreductase activity"/>
    <property type="evidence" value="ECO:0007669"/>
    <property type="project" value="InterPro"/>
</dbReference>
<reference evidence="2" key="1">
    <citation type="submission" date="2022-04" db="EMBL/GenBank/DDBJ databases">
        <title>Mucilaginibacter sp. RS28 isolated from freshwater.</title>
        <authorList>
            <person name="Ko S.-R."/>
        </authorList>
    </citation>
    <scope>NUCLEOTIDE SEQUENCE</scope>
    <source>
        <strain evidence="2">RS28</strain>
    </source>
</reference>
<dbReference type="CDD" id="cd03024">
    <property type="entry name" value="DsbA_FrnE"/>
    <property type="match status" value="1"/>
</dbReference>
<accession>A0A9X2BAZ6</accession>
<evidence type="ECO:0000259" key="1">
    <source>
        <dbReference type="Pfam" id="PF01323"/>
    </source>
</evidence>
<dbReference type="EMBL" id="JALJEJ010000002">
    <property type="protein sequence ID" value="MCJ8209312.1"/>
    <property type="molecule type" value="Genomic_DNA"/>
</dbReference>
<feature type="domain" description="DSBA-like thioredoxin" evidence="1">
    <location>
        <begin position="3"/>
        <end position="205"/>
    </location>
</feature>
<dbReference type="Proteomes" id="UP001139450">
    <property type="component" value="Unassembled WGS sequence"/>
</dbReference>
<sequence>MKVEIWSDVACPFCYIGKRRFEEGLAAFANHNDIEIEWKSFQLNPTLKTDTTISIHQHLAEVKGWQESYAKQLAGQVTDMAAECGLDYFMDNIVVANTFNAHQFIQFAKSQNKGDAAEEALFKAYFTLGKNIDDQETLLDIARDLDLDAQAFEQQLSEGGLKDKVHADLREADELGIHAVPFVVLDRKYAVSGAQPAAVFTEALQQAYANQLVNIGNGDSCDIESGNC</sequence>
<dbReference type="InterPro" id="IPR036249">
    <property type="entry name" value="Thioredoxin-like_sf"/>
</dbReference>
<protein>
    <submittedName>
        <fullName evidence="2">DsbA family oxidoreductase</fullName>
    </submittedName>
</protein>
<name>A0A9X2BAZ6_9SPHI</name>
<dbReference type="PANTHER" id="PTHR13887">
    <property type="entry name" value="GLUTATHIONE S-TRANSFERASE KAPPA"/>
    <property type="match status" value="1"/>
</dbReference>
<comment type="caution">
    <text evidence="2">The sequence shown here is derived from an EMBL/GenBank/DDBJ whole genome shotgun (WGS) entry which is preliminary data.</text>
</comment>
<dbReference type="AlphaFoldDB" id="A0A9X2BAZ6"/>
<dbReference type="RefSeq" id="WP_245129142.1">
    <property type="nucleotide sequence ID" value="NZ_JALJEJ010000002.1"/>
</dbReference>
<dbReference type="Pfam" id="PF01323">
    <property type="entry name" value="DSBA"/>
    <property type="match status" value="1"/>
</dbReference>